<gene>
    <name evidence="2" type="ORF">BDZ90DRAFT_282071</name>
</gene>
<dbReference type="GeneID" id="37031247"/>
<name>A0A316UHK6_9BASI</name>
<keyword evidence="3" id="KW-1185">Reference proteome</keyword>
<evidence type="ECO:0000313" key="3">
    <source>
        <dbReference type="Proteomes" id="UP000245884"/>
    </source>
</evidence>
<sequence length="327" mass="35871">MSGTTPTAEPGVGDASTDSVPHDSDSTVLTLHSNSNMMSRVLLPFAGVCPPDLPLRTSSTMARYDRRLLGPLTLRFKAQGRSPTAWQSSAQDQIRRTIWTEVQRLATVAKKQCELPAIVFDEAPESFGEGKGCIDLVFRSPKALDLMRYRLHCFTLADTTGTRLQYRSAGWTGTLPGSVFIFDCLKLPVTPADSEAVLDSFKTMASDIGTMLGLGHVELKGSEFELTDKSTGTVRGYIKLHPKSLSMPFSTFISYLPTHFLWHGAPYTLQYSGRDLHKEAAFSQSYPLGGDASHDQLKSTASILSPESKGSSEDEDPRDNVRKRSRS</sequence>
<dbReference type="Proteomes" id="UP000245884">
    <property type="component" value="Unassembled WGS sequence"/>
</dbReference>
<accession>A0A316UHK6</accession>
<protein>
    <submittedName>
        <fullName evidence="2">Uncharacterized protein</fullName>
    </submittedName>
</protein>
<dbReference type="RefSeq" id="XP_025359354.1">
    <property type="nucleotide sequence ID" value="XM_025509424.1"/>
</dbReference>
<reference evidence="2 3" key="1">
    <citation type="journal article" date="2018" name="Mol. Biol. Evol.">
        <title>Broad Genomic Sampling Reveals a Smut Pathogenic Ancestry of the Fungal Clade Ustilaginomycotina.</title>
        <authorList>
            <person name="Kijpornyongpan T."/>
            <person name="Mondo S.J."/>
            <person name="Barry K."/>
            <person name="Sandor L."/>
            <person name="Lee J."/>
            <person name="Lipzen A."/>
            <person name="Pangilinan J."/>
            <person name="LaButti K."/>
            <person name="Hainaut M."/>
            <person name="Henrissat B."/>
            <person name="Grigoriev I.V."/>
            <person name="Spatafora J.W."/>
            <person name="Aime M.C."/>
        </authorList>
    </citation>
    <scope>NUCLEOTIDE SEQUENCE [LARGE SCALE GENOMIC DNA]</scope>
    <source>
        <strain evidence="2 3">MCA 5214</strain>
    </source>
</reference>
<evidence type="ECO:0000313" key="2">
    <source>
        <dbReference type="EMBL" id="PWN24742.1"/>
    </source>
</evidence>
<dbReference type="AlphaFoldDB" id="A0A316UHK6"/>
<organism evidence="2 3">
    <name type="scientific">Jaminaea rosea</name>
    <dbReference type="NCBI Taxonomy" id="1569628"/>
    <lineage>
        <taxon>Eukaryota</taxon>
        <taxon>Fungi</taxon>
        <taxon>Dikarya</taxon>
        <taxon>Basidiomycota</taxon>
        <taxon>Ustilaginomycotina</taxon>
        <taxon>Exobasidiomycetes</taxon>
        <taxon>Microstromatales</taxon>
        <taxon>Microstromatales incertae sedis</taxon>
        <taxon>Jaminaea</taxon>
    </lineage>
</organism>
<feature type="region of interest" description="Disordered" evidence="1">
    <location>
        <begin position="287"/>
        <end position="327"/>
    </location>
</feature>
<evidence type="ECO:0000256" key="1">
    <source>
        <dbReference type="SAM" id="MobiDB-lite"/>
    </source>
</evidence>
<feature type="compositionally biased region" description="Basic and acidic residues" evidence="1">
    <location>
        <begin position="318"/>
        <end position="327"/>
    </location>
</feature>
<proteinExistence type="predicted"/>
<feature type="compositionally biased region" description="Polar residues" evidence="1">
    <location>
        <begin position="298"/>
        <end position="309"/>
    </location>
</feature>
<dbReference type="EMBL" id="KZ819679">
    <property type="protein sequence ID" value="PWN24742.1"/>
    <property type="molecule type" value="Genomic_DNA"/>
</dbReference>
<feature type="region of interest" description="Disordered" evidence="1">
    <location>
        <begin position="1"/>
        <end position="28"/>
    </location>
</feature>